<organism evidence="2 3">
    <name type="scientific">Trichlorobacter thiogenes</name>
    <dbReference type="NCBI Taxonomy" id="115783"/>
    <lineage>
        <taxon>Bacteria</taxon>
        <taxon>Pseudomonadati</taxon>
        <taxon>Thermodesulfobacteriota</taxon>
        <taxon>Desulfuromonadia</taxon>
        <taxon>Geobacterales</taxon>
        <taxon>Geobacteraceae</taxon>
        <taxon>Trichlorobacter</taxon>
    </lineage>
</organism>
<dbReference type="RefSeq" id="WP_078790617.1">
    <property type="nucleotide sequence ID" value="NZ_FUWR01000013.1"/>
</dbReference>
<keyword evidence="3" id="KW-1185">Reference proteome</keyword>
<accession>A0A1T4QDU9</accession>
<name>A0A1T4QDU9_9BACT</name>
<dbReference type="AlphaFoldDB" id="A0A1T4QDU9"/>
<keyword evidence="1" id="KW-1133">Transmembrane helix</keyword>
<dbReference type="EMBL" id="FUWR01000013">
    <property type="protein sequence ID" value="SKA01864.1"/>
    <property type="molecule type" value="Genomic_DNA"/>
</dbReference>
<keyword evidence="1" id="KW-0812">Transmembrane</keyword>
<dbReference type="InterPro" id="IPR032249">
    <property type="entry name" value="DUF4824"/>
</dbReference>
<evidence type="ECO:0000313" key="3">
    <source>
        <dbReference type="Proteomes" id="UP000190102"/>
    </source>
</evidence>
<evidence type="ECO:0000256" key="1">
    <source>
        <dbReference type="SAM" id="Phobius"/>
    </source>
</evidence>
<keyword evidence="1" id="KW-0472">Membrane</keyword>
<feature type="transmembrane region" description="Helical" evidence="1">
    <location>
        <begin position="6"/>
        <end position="26"/>
    </location>
</feature>
<dbReference type="OrthoDB" id="8557961at2"/>
<dbReference type="Proteomes" id="UP000190102">
    <property type="component" value="Unassembled WGS sequence"/>
</dbReference>
<reference evidence="3" key="1">
    <citation type="submission" date="2017-02" db="EMBL/GenBank/DDBJ databases">
        <authorList>
            <person name="Varghese N."/>
            <person name="Submissions S."/>
        </authorList>
    </citation>
    <scope>NUCLEOTIDE SEQUENCE [LARGE SCALE GENOMIC DNA]</scope>
    <source>
        <strain evidence="3">ATCC BAA-34</strain>
    </source>
</reference>
<sequence>MRRYGIWLATGLVVVVNLVILGGVAWNRSGQPEARMLLSERELRLSGGGTENSGLSLHLIWRHQGDAVQDWFDQKHLEAVGFDCSRVPDSPAAERYYHKQLPRRAYLVLEFDGSLHQRWKEKQLARYRELETATGGSESEKKNREWELKQIKRQLVEESRLFLVDLGKDPRQLRQRYPGTDRYLILPALVKLQVKHATSDQQRLKQKQRLTGYVERILVSRIHLPHDLGMELRRLTSGTGRIAPYRDEYGWPYTPADSIKKQPLRYQVDLAVGKRYEPWIRSVQMMPPAVPVKE</sequence>
<dbReference type="STRING" id="115783.SAMN02745119_02350"/>
<gene>
    <name evidence="2" type="ORF">SAMN02745119_02350</name>
</gene>
<proteinExistence type="predicted"/>
<protein>
    <recommendedName>
        <fullName evidence="4">DUF4824 family protein</fullName>
    </recommendedName>
</protein>
<dbReference type="Pfam" id="PF16106">
    <property type="entry name" value="DUF4824"/>
    <property type="match status" value="1"/>
</dbReference>
<evidence type="ECO:0008006" key="4">
    <source>
        <dbReference type="Google" id="ProtNLM"/>
    </source>
</evidence>
<evidence type="ECO:0000313" key="2">
    <source>
        <dbReference type="EMBL" id="SKA01864.1"/>
    </source>
</evidence>